<accession>A0A7I7KXU1</accession>
<dbReference type="EMBL" id="AP022569">
    <property type="protein sequence ID" value="BBX46895.1"/>
    <property type="molecule type" value="Genomic_DNA"/>
</dbReference>
<name>A0A7I7KXU1_9MYCO</name>
<keyword evidence="3" id="KW-1185">Reference proteome</keyword>
<dbReference type="AlphaFoldDB" id="A0A7I7KXU1"/>
<reference evidence="2 3" key="1">
    <citation type="journal article" date="2019" name="Emerg. Microbes Infect.">
        <title>Comprehensive subspecies identification of 175 nontuberculous mycobacteria species based on 7547 genomic profiles.</title>
        <authorList>
            <person name="Matsumoto Y."/>
            <person name="Kinjo T."/>
            <person name="Motooka D."/>
            <person name="Nabeya D."/>
            <person name="Jung N."/>
            <person name="Uechi K."/>
            <person name="Horii T."/>
            <person name="Iida T."/>
            <person name="Fujita J."/>
            <person name="Nakamura S."/>
        </authorList>
    </citation>
    <scope>NUCLEOTIDE SEQUENCE [LARGE SCALE GENOMIC DNA]</scope>
    <source>
        <strain evidence="2 3">JCM 12404</strain>
    </source>
</reference>
<evidence type="ECO:0000313" key="2">
    <source>
        <dbReference type="EMBL" id="BBX46895.1"/>
    </source>
</evidence>
<dbReference type="RefSeq" id="WP_163776977.1">
    <property type="nucleotide sequence ID" value="NZ_AP022569.1"/>
</dbReference>
<organism evidence="2 3">
    <name type="scientific">Mycobacterium cookii</name>
    <dbReference type="NCBI Taxonomy" id="1775"/>
    <lineage>
        <taxon>Bacteria</taxon>
        <taxon>Bacillati</taxon>
        <taxon>Actinomycetota</taxon>
        <taxon>Actinomycetes</taxon>
        <taxon>Mycobacteriales</taxon>
        <taxon>Mycobacteriaceae</taxon>
        <taxon>Mycobacterium</taxon>
    </lineage>
</organism>
<gene>
    <name evidence="2" type="ORF">MCOO_29100</name>
</gene>
<dbReference type="Proteomes" id="UP000465866">
    <property type="component" value="Chromosome"/>
</dbReference>
<evidence type="ECO:0008006" key="4">
    <source>
        <dbReference type="Google" id="ProtNLM"/>
    </source>
</evidence>
<protein>
    <recommendedName>
        <fullName evidence="4">DUF5078 domain-containing protein</fullName>
    </recommendedName>
</protein>
<dbReference type="InterPro" id="IPR031702">
    <property type="entry name" value="DUF5078"/>
</dbReference>
<proteinExistence type="predicted"/>
<sequence length="167" mass="18787">MRLSRLSPVIRAGAAVLALGAAATFFPQVAKADPGPGFTPCDGCSSNDSTDDFPIPRRMISTTCDAEQILAAARDFEPVYYQRYMIDYNNHQNVAQDVQNKVHWFYGLSPADRRAYSANFYAPQINPLNLAWPNHMKIFFNNKGVVAKETENCQNYPRGDMSVWNWS</sequence>
<dbReference type="Pfam" id="PF16877">
    <property type="entry name" value="DUF5078"/>
    <property type="match status" value="1"/>
</dbReference>
<feature type="chain" id="PRO_5029738971" description="DUF5078 domain-containing protein" evidence="1">
    <location>
        <begin position="33"/>
        <end position="167"/>
    </location>
</feature>
<keyword evidence="1" id="KW-0732">Signal</keyword>
<evidence type="ECO:0000313" key="3">
    <source>
        <dbReference type="Proteomes" id="UP000465866"/>
    </source>
</evidence>
<evidence type="ECO:0000256" key="1">
    <source>
        <dbReference type="SAM" id="SignalP"/>
    </source>
</evidence>
<dbReference type="KEGG" id="mcoo:MCOO_29100"/>
<feature type="signal peptide" evidence="1">
    <location>
        <begin position="1"/>
        <end position="32"/>
    </location>
</feature>